<proteinExistence type="predicted"/>
<evidence type="ECO:0000313" key="3">
    <source>
        <dbReference type="EMBL" id="CAD9478385.1"/>
    </source>
</evidence>
<keyword evidence="2" id="KW-0732">Signal</keyword>
<evidence type="ECO:0000256" key="1">
    <source>
        <dbReference type="SAM" id="Phobius"/>
    </source>
</evidence>
<feature type="transmembrane region" description="Helical" evidence="1">
    <location>
        <begin position="106"/>
        <end position="129"/>
    </location>
</feature>
<sequence>MAGKEALLLLAPWLLNKPVALANGIGAFGFALCREGILAAMGSSAVRSASFMSHGASIGLATGAVTPFITPPLASQLAILFPEDKLLHIINEVIDQAHSDTVVNQLTAGCLCVSLPIGAGAGMIAAVLLGPSHRQRRANGIGRAAALAAAWIVAHWMYGNASHWPKDFDTAMEKLFPWTKTPKKKHPSGWW</sequence>
<evidence type="ECO:0000256" key="2">
    <source>
        <dbReference type="SAM" id="SignalP"/>
    </source>
</evidence>
<feature type="signal peptide" evidence="2">
    <location>
        <begin position="1"/>
        <end position="22"/>
    </location>
</feature>
<organism evidence="3">
    <name type="scientific">Haptolina brevifila</name>
    <dbReference type="NCBI Taxonomy" id="156173"/>
    <lineage>
        <taxon>Eukaryota</taxon>
        <taxon>Haptista</taxon>
        <taxon>Haptophyta</taxon>
        <taxon>Prymnesiophyceae</taxon>
        <taxon>Prymnesiales</taxon>
        <taxon>Prymnesiaceae</taxon>
        <taxon>Haptolina</taxon>
    </lineage>
</organism>
<reference evidence="3" key="1">
    <citation type="submission" date="2021-01" db="EMBL/GenBank/DDBJ databases">
        <authorList>
            <person name="Corre E."/>
            <person name="Pelletier E."/>
            <person name="Niang G."/>
            <person name="Scheremetjew M."/>
            <person name="Finn R."/>
            <person name="Kale V."/>
            <person name="Holt S."/>
            <person name="Cochrane G."/>
            <person name="Meng A."/>
            <person name="Brown T."/>
            <person name="Cohen L."/>
        </authorList>
    </citation>
    <scope>NUCLEOTIDE SEQUENCE</scope>
    <source>
        <strain evidence="3">UTEX LB 985</strain>
    </source>
</reference>
<feature type="chain" id="PRO_5031314455" evidence="2">
    <location>
        <begin position="23"/>
        <end position="191"/>
    </location>
</feature>
<keyword evidence="1" id="KW-0472">Membrane</keyword>
<name>A0A7S2H267_9EUKA</name>
<gene>
    <name evidence="3" type="ORF">CBRE1094_LOCUS24471</name>
</gene>
<dbReference type="AlphaFoldDB" id="A0A7S2H267"/>
<dbReference type="EMBL" id="HBGU01044918">
    <property type="protein sequence ID" value="CAD9478385.1"/>
    <property type="molecule type" value="Transcribed_RNA"/>
</dbReference>
<keyword evidence="1" id="KW-1133">Transmembrane helix</keyword>
<accession>A0A7S2H267</accession>
<feature type="transmembrane region" description="Helical" evidence="1">
    <location>
        <begin position="141"/>
        <end position="158"/>
    </location>
</feature>
<protein>
    <submittedName>
        <fullName evidence="3">Uncharacterized protein</fullName>
    </submittedName>
</protein>
<keyword evidence="1" id="KW-0812">Transmembrane</keyword>